<dbReference type="EMBL" id="CM055113">
    <property type="protein sequence ID" value="KAJ7515309.1"/>
    <property type="molecule type" value="Genomic_DNA"/>
</dbReference>
<evidence type="ECO:0000313" key="1">
    <source>
        <dbReference type="EMBL" id="KAJ7515309.1"/>
    </source>
</evidence>
<name>A0ACC2ACK5_DIPCM</name>
<accession>A0ACC2ACK5</accession>
<gene>
    <name evidence="1" type="ORF">O6H91_22G010000</name>
</gene>
<dbReference type="Proteomes" id="UP001162992">
    <property type="component" value="Chromosome 22"/>
</dbReference>
<protein>
    <submittedName>
        <fullName evidence="1">Uncharacterized protein</fullName>
    </submittedName>
</protein>
<keyword evidence="2" id="KW-1185">Reference proteome</keyword>
<comment type="caution">
    <text evidence="1">The sequence shown here is derived from an EMBL/GenBank/DDBJ whole genome shotgun (WGS) entry which is preliminary data.</text>
</comment>
<organism evidence="1 2">
    <name type="scientific">Diphasiastrum complanatum</name>
    <name type="common">Issler's clubmoss</name>
    <name type="synonym">Lycopodium complanatum</name>
    <dbReference type="NCBI Taxonomy" id="34168"/>
    <lineage>
        <taxon>Eukaryota</taxon>
        <taxon>Viridiplantae</taxon>
        <taxon>Streptophyta</taxon>
        <taxon>Embryophyta</taxon>
        <taxon>Tracheophyta</taxon>
        <taxon>Lycopodiopsida</taxon>
        <taxon>Lycopodiales</taxon>
        <taxon>Lycopodiaceae</taxon>
        <taxon>Lycopodioideae</taxon>
        <taxon>Diphasiastrum</taxon>
    </lineage>
</organism>
<proteinExistence type="predicted"/>
<evidence type="ECO:0000313" key="2">
    <source>
        <dbReference type="Proteomes" id="UP001162992"/>
    </source>
</evidence>
<reference evidence="2" key="1">
    <citation type="journal article" date="2024" name="Proc. Natl. Acad. Sci. U.S.A.">
        <title>Extraordinary preservation of gene collinearity over three hundred million years revealed in homosporous lycophytes.</title>
        <authorList>
            <person name="Li C."/>
            <person name="Wickell D."/>
            <person name="Kuo L.Y."/>
            <person name="Chen X."/>
            <person name="Nie B."/>
            <person name="Liao X."/>
            <person name="Peng D."/>
            <person name="Ji J."/>
            <person name="Jenkins J."/>
            <person name="Williams M."/>
            <person name="Shu S."/>
            <person name="Plott C."/>
            <person name="Barry K."/>
            <person name="Rajasekar S."/>
            <person name="Grimwood J."/>
            <person name="Han X."/>
            <person name="Sun S."/>
            <person name="Hou Z."/>
            <person name="He W."/>
            <person name="Dai G."/>
            <person name="Sun C."/>
            <person name="Schmutz J."/>
            <person name="Leebens-Mack J.H."/>
            <person name="Li F.W."/>
            <person name="Wang L."/>
        </authorList>
    </citation>
    <scope>NUCLEOTIDE SEQUENCE [LARGE SCALE GENOMIC DNA]</scope>
    <source>
        <strain evidence="2">cv. PW_Plant_1</strain>
    </source>
</reference>
<sequence>MGTDSGERIPCLIVVKEGKVIEKACLDGQSTFVMGRHANCDIVVSHASISRHHLEIRIVPDPPQFLITDLQSVHGSKLNGEQLQPFHPAVVEKQDAFQIGASTRLYKLRWLPPQANNSERSDSCSSKLEAASSKKENSQGCHGSNLNSKLKDFSQVEQQENVHSRNQSPLIPLINQRDEDVAYKSRSPLKGMKEIPTARRSALSLISGSSPGSAAGSRRLTIESPSLRKPSLASPARKLLLADPPLMMMNCADQSPLYKNLSSLARENEKLTPRKVKPPGGEQQTPASLWLRRCNSTPLPQLVTASLPSHARPLQKLPIFSEAEETQDHNKVSLARDNADDESEYYPSDKENVAPARKTPSKKQEDRKSLLQQERQPFQPLVVPSPVSQSGSYSYRPVFQPASCTSSEEDSLKALGLPKHLRQSILAETMDQMMRKLKVSDSGDPHTKWHIIVDTNCLLEVESLNALKQLEGIRETRIIIPKIVVRELDFMKRRENLRNGARAALKWIEDCMVKLPSWIHVQSSSETRPVGITPPVSPALSLQNFSQYGSAIDLLSPTNDDHILDCALLFANSVSDGQVVLLTKDTALKIKAMAEGLLSENATKFCECLINPYSDRFLWAGSSTALRPVWSDKSGLRNKSSSSIISNSNNTSESGRKGMMMMVPSDAAARRQSSHQKQSCDSLLHHHHHHEQTKSLQSVI</sequence>